<dbReference type="EC" id="2.3.-.-" evidence="2"/>
<dbReference type="Proteomes" id="UP001597417">
    <property type="component" value="Unassembled WGS sequence"/>
</dbReference>
<feature type="domain" description="N-acetyltransferase" evidence="1">
    <location>
        <begin position="14"/>
        <end position="171"/>
    </location>
</feature>
<dbReference type="Gene3D" id="3.40.630.30">
    <property type="match status" value="1"/>
</dbReference>
<dbReference type="CDD" id="cd04301">
    <property type="entry name" value="NAT_SF"/>
    <property type="match status" value="1"/>
</dbReference>
<dbReference type="PANTHER" id="PTHR43792">
    <property type="entry name" value="GNAT FAMILY, PUTATIVE (AFU_ORTHOLOGUE AFUA_3G00765)-RELATED-RELATED"/>
    <property type="match status" value="1"/>
</dbReference>
<dbReference type="InterPro" id="IPR016181">
    <property type="entry name" value="Acyl_CoA_acyltransferase"/>
</dbReference>
<name>A0ABW5G1Y8_9PSEU</name>
<dbReference type="Pfam" id="PF13302">
    <property type="entry name" value="Acetyltransf_3"/>
    <property type="match status" value="1"/>
</dbReference>
<dbReference type="GO" id="GO:0016746">
    <property type="term" value="F:acyltransferase activity"/>
    <property type="evidence" value="ECO:0007669"/>
    <property type="project" value="UniProtKB-KW"/>
</dbReference>
<dbReference type="EMBL" id="JBHUKR010000021">
    <property type="protein sequence ID" value="MFD2421299.1"/>
    <property type="molecule type" value="Genomic_DNA"/>
</dbReference>
<sequence length="176" mass="18847">MALPEIRFVELGATAMSALAEGDLAKAGRLAGVSLTEYFLTDQARWLWQYRLAQIAADPHNARWMARQAVVGGDDVVVGHAGFHGPPGESGMVEIGYAVDPAFRRRGYARASLVELLRRAAAEPGVSTVRAAIRPDNVASLATIAGFGFVRSGEQWDDEDGLELIFEKPISASGHA</sequence>
<comment type="caution">
    <text evidence="2">The sequence shown here is derived from an EMBL/GenBank/DDBJ whole genome shotgun (WGS) entry which is preliminary data.</text>
</comment>
<dbReference type="SUPFAM" id="SSF55729">
    <property type="entry name" value="Acyl-CoA N-acyltransferases (Nat)"/>
    <property type="match status" value="1"/>
</dbReference>
<keyword evidence="2" id="KW-0012">Acyltransferase</keyword>
<dbReference type="RefSeq" id="WP_378269793.1">
    <property type="nucleotide sequence ID" value="NZ_JBHUKR010000021.1"/>
</dbReference>
<keyword evidence="2" id="KW-0808">Transferase</keyword>
<evidence type="ECO:0000313" key="3">
    <source>
        <dbReference type="Proteomes" id="UP001597417"/>
    </source>
</evidence>
<dbReference type="PANTHER" id="PTHR43792:SF13">
    <property type="entry name" value="ACETYLTRANSFERASE"/>
    <property type="match status" value="1"/>
</dbReference>
<dbReference type="PROSITE" id="PS51186">
    <property type="entry name" value="GNAT"/>
    <property type="match status" value="1"/>
</dbReference>
<proteinExistence type="predicted"/>
<evidence type="ECO:0000259" key="1">
    <source>
        <dbReference type="PROSITE" id="PS51186"/>
    </source>
</evidence>
<reference evidence="3" key="1">
    <citation type="journal article" date="2019" name="Int. J. Syst. Evol. Microbiol.">
        <title>The Global Catalogue of Microorganisms (GCM) 10K type strain sequencing project: providing services to taxonomists for standard genome sequencing and annotation.</title>
        <authorList>
            <consortium name="The Broad Institute Genomics Platform"/>
            <consortium name="The Broad Institute Genome Sequencing Center for Infectious Disease"/>
            <person name="Wu L."/>
            <person name="Ma J."/>
        </authorList>
    </citation>
    <scope>NUCLEOTIDE SEQUENCE [LARGE SCALE GENOMIC DNA]</scope>
    <source>
        <strain evidence="3">CGMCC 4.7645</strain>
    </source>
</reference>
<evidence type="ECO:0000313" key="2">
    <source>
        <dbReference type="EMBL" id="MFD2421299.1"/>
    </source>
</evidence>
<organism evidence="2 3">
    <name type="scientific">Amycolatopsis pigmentata</name>
    <dbReference type="NCBI Taxonomy" id="450801"/>
    <lineage>
        <taxon>Bacteria</taxon>
        <taxon>Bacillati</taxon>
        <taxon>Actinomycetota</taxon>
        <taxon>Actinomycetes</taxon>
        <taxon>Pseudonocardiales</taxon>
        <taxon>Pseudonocardiaceae</taxon>
        <taxon>Amycolatopsis</taxon>
    </lineage>
</organism>
<dbReference type="InterPro" id="IPR051531">
    <property type="entry name" value="N-acetyltransferase"/>
</dbReference>
<protein>
    <submittedName>
        <fullName evidence="2">GNAT family N-acetyltransferase</fullName>
        <ecNumber evidence="2">2.3.-.-</ecNumber>
    </submittedName>
</protein>
<gene>
    <name evidence="2" type="ORF">ACFSXZ_33715</name>
</gene>
<dbReference type="InterPro" id="IPR000182">
    <property type="entry name" value="GNAT_dom"/>
</dbReference>
<keyword evidence="3" id="KW-1185">Reference proteome</keyword>
<accession>A0ABW5G1Y8</accession>